<dbReference type="SUPFAM" id="SSF57938">
    <property type="entry name" value="DnaJ/Hsp40 cysteine-rich domain"/>
    <property type="match status" value="1"/>
</dbReference>
<keyword evidence="2" id="KW-1185">Reference proteome</keyword>
<accession>A0A8J7WI08</accession>
<name>A0A8J7WI08_9ACTN</name>
<dbReference type="Proteomes" id="UP000677913">
    <property type="component" value="Unassembled WGS sequence"/>
</dbReference>
<dbReference type="AlphaFoldDB" id="A0A8J7WI08"/>
<protein>
    <submittedName>
        <fullName evidence="1">Uncharacterized protein</fullName>
    </submittedName>
</protein>
<comment type="caution">
    <text evidence="1">The sequence shown here is derived from an EMBL/GenBank/DDBJ whole genome shotgun (WGS) entry which is preliminary data.</text>
</comment>
<sequence length="54" mass="5718">MALCPDCDGQGRTIVTFGLLRGVGSRSTHVLETVALRECAVCNGAGWYNPAHGR</sequence>
<dbReference type="EMBL" id="JAGSXH010000012">
    <property type="protein sequence ID" value="MBS2962531.1"/>
    <property type="molecule type" value="Genomic_DNA"/>
</dbReference>
<evidence type="ECO:0000313" key="2">
    <source>
        <dbReference type="Proteomes" id="UP000677913"/>
    </source>
</evidence>
<reference evidence="1" key="1">
    <citation type="submission" date="2021-04" db="EMBL/GenBank/DDBJ databases">
        <title>Genome based classification of Actinospica acidithermotolerans sp. nov., an actinobacterium isolated from an Indonesian hot spring.</title>
        <authorList>
            <person name="Kusuma A.B."/>
            <person name="Putra K.E."/>
            <person name="Nafisah S."/>
            <person name="Loh J."/>
            <person name="Nouioui I."/>
            <person name="Goodfellow M."/>
        </authorList>
    </citation>
    <scope>NUCLEOTIDE SEQUENCE</scope>
    <source>
        <strain evidence="1">DSM 45618</strain>
    </source>
</reference>
<organism evidence="1 2">
    <name type="scientific">Actinocrinis puniceicyclus</name>
    <dbReference type="NCBI Taxonomy" id="977794"/>
    <lineage>
        <taxon>Bacteria</taxon>
        <taxon>Bacillati</taxon>
        <taxon>Actinomycetota</taxon>
        <taxon>Actinomycetes</taxon>
        <taxon>Catenulisporales</taxon>
        <taxon>Actinospicaceae</taxon>
        <taxon>Actinocrinis</taxon>
    </lineage>
</organism>
<evidence type="ECO:0000313" key="1">
    <source>
        <dbReference type="EMBL" id="MBS2962531.1"/>
    </source>
</evidence>
<gene>
    <name evidence="1" type="ORF">KGA66_05700</name>
</gene>
<dbReference type="InterPro" id="IPR036410">
    <property type="entry name" value="HSP_DnaJ_Cys-rich_dom_sf"/>
</dbReference>
<proteinExistence type="predicted"/>